<dbReference type="OrthoDB" id="3366546at2759"/>
<name>A0A6G1H676_9PEZI</name>
<dbReference type="Proteomes" id="UP000800041">
    <property type="component" value="Unassembled WGS sequence"/>
</dbReference>
<evidence type="ECO:0008006" key="3">
    <source>
        <dbReference type="Google" id="ProtNLM"/>
    </source>
</evidence>
<reference evidence="1" key="1">
    <citation type="journal article" date="2020" name="Stud. Mycol.">
        <title>101 Dothideomycetes genomes: a test case for predicting lifestyles and emergence of pathogens.</title>
        <authorList>
            <person name="Haridas S."/>
            <person name="Albert R."/>
            <person name="Binder M."/>
            <person name="Bloem J."/>
            <person name="Labutti K."/>
            <person name="Salamov A."/>
            <person name="Andreopoulos B."/>
            <person name="Baker S."/>
            <person name="Barry K."/>
            <person name="Bills G."/>
            <person name="Bluhm B."/>
            <person name="Cannon C."/>
            <person name="Castanera R."/>
            <person name="Culley D."/>
            <person name="Daum C."/>
            <person name="Ezra D."/>
            <person name="Gonzalez J."/>
            <person name="Henrissat B."/>
            <person name="Kuo A."/>
            <person name="Liang C."/>
            <person name="Lipzen A."/>
            <person name="Lutzoni F."/>
            <person name="Magnuson J."/>
            <person name="Mondo S."/>
            <person name="Nolan M."/>
            <person name="Ohm R."/>
            <person name="Pangilinan J."/>
            <person name="Park H.-J."/>
            <person name="Ramirez L."/>
            <person name="Alfaro M."/>
            <person name="Sun H."/>
            <person name="Tritt A."/>
            <person name="Yoshinaga Y."/>
            <person name="Zwiers L.-H."/>
            <person name="Turgeon B."/>
            <person name="Goodwin S."/>
            <person name="Spatafora J."/>
            <person name="Crous P."/>
            <person name="Grigoriev I."/>
        </authorList>
    </citation>
    <scope>NUCLEOTIDE SEQUENCE</scope>
    <source>
        <strain evidence="1">CBS 113979</strain>
    </source>
</reference>
<proteinExistence type="predicted"/>
<feature type="non-terminal residue" evidence="1">
    <location>
        <position position="101"/>
    </location>
</feature>
<dbReference type="AlphaFoldDB" id="A0A6G1H676"/>
<protein>
    <recommendedName>
        <fullName evidence="3">G-patch domain-containing protein</fullName>
    </recommendedName>
</protein>
<evidence type="ECO:0000313" key="1">
    <source>
        <dbReference type="EMBL" id="KAF1988562.1"/>
    </source>
</evidence>
<gene>
    <name evidence="1" type="ORF">K402DRAFT_310415</name>
</gene>
<evidence type="ECO:0000313" key="2">
    <source>
        <dbReference type="Proteomes" id="UP000800041"/>
    </source>
</evidence>
<keyword evidence="2" id="KW-1185">Reference proteome</keyword>
<organism evidence="1 2">
    <name type="scientific">Aulographum hederae CBS 113979</name>
    <dbReference type="NCBI Taxonomy" id="1176131"/>
    <lineage>
        <taxon>Eukaryota</taxon>
        <taxon>Fungi</taxon>
        <taxon>Dikarya</taxon>
        <taxon>Ascomycota</taxon>
        <taxon>Pezizomycotina</taxon>
        <taxon>Dothideomycetes</taxon>
        <taxon>Pleosporomycetidae</taxon>
        <taxon>Aulographales</taxon>
        <taxon>Aulographaceae</taxon>
    </lineage>
</organism>
<dbReference type="EMBL" id="ML977148">
    <property type="protein sequence ID" value="KAF1988562.1"/>
    <property type="molecule type" value="Genomic_DNA"/>
</dbReference>
<accession>A0A6G1H676</accession>
<sequence length="101" mass="11098">MDAAGLLKRHGWRGAGFALDHDSGNRGLQRPLLTSKKVDVLGVGKKKVEISDQWWLRAYDESLKELGTGKKTTLDSVKENGIDRGGLYAFFVKGQPLQGTI</sequence>